<evidence type="ECO:0000313" key="9">
    <source>
        <dbReference type="Proteomes" id="UP001212097"/>
    </source>
</evidence>
<organism evidence="8 9">
    <name type="scientific">Cutibacterium equinum</name>
    <dbReference type="NCBI Taxonomy" id="3016342"/>
    <lineage>
        <taxon>Bacteria</taxon>
        <taxon>Bacillati</taxon>
        <taxon>Actinomycetota</taxon>
        <taxon>Actinomycetes</taxon>
        <taxon>Propionibacteriales</taxon>
        <taxon>Propionibacteriaceae</taxon>
        <taxon>Cutibacterium</taxon>
    </lineage>
</organism>
<protein>
    <recommendedName>
        <fullName evidence="1">Lactose phosphotransferase system repressor</fullName>
    </recommendedName>
</protein>
<dbReference type="InterPro" id="IPR050313">
    <property type="entry name" value="Carb_Metab_HTH_regulators"/>
</dbReference>
<dbReference type="Gene3D" id="1.10.10.10">
    <property type="entry name" value="Winged helix-like DNA-binding domain superfamily/Winged helix DNA-binding domain"/>
    <property type="match status" value="1"/>
</dbReference>
<evidence type="ECO:0000256" key="3">
    <source>
        <dbReference type="ARBA" id="ARBA00023015"/>
    </source>
</evidence>
<evidence type="ECO:0000256" key="2">
    <source>
        <dbReference type="ARBA" id="ARBA00022491"/>
    </source>
</evidence>
<dbReference type="InterPro" id="IPR036390">
    <property type="entry name" value="WH_DNA-bd_sf"/>
</dbReference>
<keyword evidence="2" id="KW-0678">Repressor</keyword>
<dbReference type="GO" id="GO:0003677">
    <property type="term" value="F:DNA binding"/>
    <property type="evidence" value="ECO:0007669"/>
    <property type="project" value="UniProtKB-KW"/>
</dbReference>
<name>A0ABY7QWH6_9ACTN</name>
<evidence type="ECO:0000256" key="5">
    <source>
        <dbReference type="ARBA" id="ARBA00023163"/>
    </source>
</evidence>
<dbReference type="Pfam" id="PF00455">
    <property type="entry name" value="DeoRC"/>
    <property type="match status" value="1"/>
</dbReference>
<dbReference type="InterPro" id="IPR001034">
    <property type="entry name" value="DeoR_HTH"/>
</dbReference>
<dbReference type="Proteomes" id="UP001212097">
    <property type="component" value="Chromosome"/>
</dbReference>
<keyword evidence="5" id="KW-0804">Transcription</keyword>
<feature type="domain" description="HTH deoR-type" evidence="7">
    <location>
        <begin position="2"/>
        <end position="57"/>
    </location>
</feature>
<keyword evidence="9" id="KW-1185">Reference proteome</keyword>
<dbReference type="PANTHER" id="PTHR30363">
    <property type="entry name" value="HTH-TYPE TRANSCRIPTIONAL REGULATOR SRLR-RELATED"/>
    <property type="match status" value="1"/>
</dbReference>
<dbReference type="PROSITE" id="PS51000">
    <property type="entry name" value="HTH_DEOR_2"/>
    <property type="match status" value="1"/>
</dbReference>
<dbReference type="Pfam" id="PF08220">
    <property type="entry name" value="HTH_DeoR"/>
    <property type="match status" value="1"/>
</dbReference>
<dbReference type="InterPro" id="IPR014036">
    <property type="entry name" value="DeoR-like_C"/>
</dbReference>
<comment type="function">
    <text evidence="6">Repressor of the lactose catabolism operon. Galactose-6-phosphate is the inducer.</text>
</comment>
<reference evidence="8 9" key="1">
    <citation type="submission" date="2023-06" db="EMBL/GenBank/DDBJ databases">
        <title>The Gram-positive Non-spore-bearing Anaerobic Bacilli of Human Feces.</title>
        <authorList>
            <person name="Eggerth A.H."/>
        </authorList>
    </citation>
    <scope>NUCLEOTIDE SEQUENCE [LARGE SCALE GENOMIC DNA]</scope>
    <source>
        <strain evidence="8 9">CBA3108</strain>
    </source>
</reference>
<evidence type="ECO:0000313" key="8">
    <source>
        <dbReference type="EMBL" id="WCC79418.1"/>
    </source>
</evidence>
<gene>
    <name evidence="8" type="ORF">O6R08_07795</name>
</gene>
<dbReference type="SUPFAM" id="SSF46785">
    <property type="entry name" value="Winged helix' DNA-binding domain"/>
    <property type="match status" value="1"/>
</dbReference>
<keyword evidence="3" id="KW-0805">Transcription regulation</keyword>
<dbReference type="InterPro" id="IPR037171">
    <property type="entry name" value="NagB/RpiA_transferase-like"/>
</dbReference>
<keyword evidence="4 8" id="KW-0238">DNA-binding</keyword>
<dbReference type="InterPro" id="IPR036388">
    <property type="entry name" value="WH-like_DNA-bd_sf"/>
</dbReference>
<evidence type="ECO:0000256" key="1">
    <source>
        <dbReference type="ARBA" id="ARBA00021390"/>
    </source>
</evidence>
<dbReference type="SMART" id="SM01134">
    <property type="entry name" value="DeoRC"/>
    <property type="match status" value="1"/>
</dbReference>
<evidence type="ECO:0000256" key="4">
    <source>
        <dbReference type="ARBA" id="ARBA00023125"/>
    </source>
</evidence>
<accession>A0ABY7QWH6</accession>
<proteinExistence type="predicted"/>
<dbReference type="SUPFAM" id="SSF100950">
    <property type="entry name" value="NagB/RpiA/CoA transferase-like"/>
    <property type="match status" value="1"/>
</dbReference>
<dbReference type="PRINTS" id="PR00037">
    <property type="entry name" value="HTHLACR"/>
</dbReference>
<dbReference type="PANTHER" id="PTHR30363:SF4">
    <property type="entry name" value="GLYCEROL-3-PHOSPHATE REGULON REPRESSOR"/>
    <property type="match status" value="1"/>
</dbReference>
<evidence type="ECO:0000259" key="7">
    <source>
        <dbReference type="PROSITE" id="PS51000"/>
    </source>
</evidence>
<dbReference type="EMBL" id="CP115668">
    <property type="protein sequence ID" value="WCC79418.1"/>
    <property type="molecule type" value="Genomic_DNA"/>
</dbReference>
<dbReference type="SMART" id="SM00420">
    <property type="entry name" value="HTH_DEOR"/>
    <property type="match status" value="1"/>
</dbReference>
<dbReference type="PROSITE" id="PS00894">
    <property type="entry name" value="HTH_DEOR_1"/>
    <property type="match status" value="1"/>
</dbReference>
<sequence length="252" mass="25963">MQRVFRQRMIIRALGPFPTSVESLVELTGASPATIRRDLTDLEGHGQLRKVHGGAVAVALRGAPMPYSLRAAENAGGKASIAHAVADLVDDDMAVVIDNGSTMAAVAEALRGQPVTALCLSLRAALPLAATGTATVATPGGTVMAESLRYEAASCLQALDGFRADIAVVGACSAAPGTGLTVTTHQDAQVKRAILHSTNRTILAVTGDKLSRTSSFRFGQIDDIDDLVTTPDAPDAALEAFRVAGATIHIAA</sequence>
<dbReference type="InterPro" id="IPR018356">
    <property type="entry name" value="Tscrpt_reg_HTH_DeoR_CS"/>
</dbReference>
<evidence type="ECO:0000256" key="6">
    <source>
        <dbReference type="ARBA" id="ARBA00024937"/>
    </source>
</evidence>